<feature type="transmembrane region" description="Helical" evidence="2">
    <location>
        <begin position="237"/>
        <end position="257"/>
    </location>
</feature>
<dbReference type="SUPFAM" id="SSF58038">
    <property type="entry name" value="SNARE fusion complex"/>
    <property type="match status" value="1"/>
</dbReference>
<sequence length="263" mass="28595">MSLLGRGAVRSDAPESLTVPGCAVACVNDGAVNAIIHARLPAASGKRVAAIMQRLLDSSKFHADISHRGRMTVDDEGLSLHCMATADGVLLLACTAQDYPQRLVFPPAVEHSGSVGLLASIGATGAAASLPRPERQGITVFTPSTRVLQALERACADHEDARARDPVLKVKDQVDEVRSLMRDNIDSVLVNTDKLDELNRRLCRERSKATNLAGISQGFYGSARTTRRRMQWEDLKWKLVLGGIVLAIFLFFTWGWWFGGDDS</sequence>
<evidence type="ECO:0000313" key="5">
    <source>
        <dbReference type="Proteomes" id="UP001515480"/>
    </source>
</evidence>
<evidence type="ECO:0000256" key="2">
    <source>
        <dbReference type="SAM" id="Phobius"/>
    </source>
</evidence>
<organism evidence="4 5">
    <name type="scientific">Prymnesium parvum</name>
    <name type="common">Toxic golden alga</name>
    <dbReference type="NCBI Taxonomy" id="97485"/>
    <lineage>
        <taxon>Eukaryota</taxon>
        <taxon>Haptista</taxon>
        <taxon>Haptophyta</taxon>
        <taxon>Prymnesiophyceae</taxon>
        <taxon>Prymnesiales</taxon>
        <taxon>Prymnesiaceae</taxon>
        <taxon>Prymnesium</taxon>
    </lineage>
</organism>
<dbReference type="InterPro" id="IPR016444">
    <property type="entry name" value="Synaptobrevin/VAMP"/>
</dbReference>
<dbReference type="EMBL" id="JBGBPQ010000013">
    <property type="protein sequence ID" value="KAL1511662.1"/>
    <property type="molecule type" value="Genomic_DNA"/>
</dbReference>
<proteinExistence type="predicted"/>
<evidence type="ECO:0000313" key="4">
    <source>
        <dbReference type="EMBL" id="KAL1511662.1"/>
    </source>
</evidence>
<reference evidence="4 5" key="1">
    <citation type="journal article" date="2024" name="Science">
        <title>Giant polyketide synthase enzymes in the biosynthesis of giant marine polyether toxins.</title>
        <authorList>
            <person name="Fallon T.R."/>
            <person name="Shende V.V."/>
            <person name="Wierzbicki I.H."/>
            <person name="Pendleton A.L."/>
            <person name="Watervoot N.F."/>
            <person name="Auber R.P."/>
            <person name="Gonzalez D.J."/>
            <person name="Wisecaver J.H."/>
            <person name="Moore B.S."/>
        </authorList>
    </citation>
    <scope>NUCLEOTIDE SEQUENCE [LARGE SCALE GENOMIC DNA]</scope>
    <source>
        <strain evidence="4 5">12B1</strain>
    </source>
</reference>
<dbReference type="Pfam" id="PF00957">
    <property type="entry name" value="Synaptobrevin"/>
    <property type="match status" value="1"/>
</dbReference>
<comment type="caution">
    <text evidence="4">The sequence shown here is derived from an EMBL/GenBank/DDBJ whole genome shotgun (WGS) entry which is preliminary data.</text>
</comment>
<dbReference type="Gene3D" id="1.20.5.110">
    <property type="match status" value="1"/>
</dbReference>
<protein>
    <recommendedName>
        <fullName evidence="3">V-SNARE coiled-coil homology domain-containing protein</fullName>
    </recommendedName>
</protein>
<dbReference type="InterPro" id="IPR001388">
    <property type="entry name" value="Synaptobrevin-like"/>
</dbReference>
<dbReference type="AlphaFoldDB" id="A0AB34J2Q8"/>
<dbReference type="PROSITE" id="PS50892">
    <property type="entry name" value="V_SNARE"/>
    <property type="match status" value="1"/>
</dbReference>
<dbReference type="GO" id="GO:0016020">
    <property type="term" value="C:membrane"/>
    <property type="evidence" value="ECO:0007669"/>
    <property type="project" value="InterPro"/>
</dbReference>
<keyword evidence="2" id="KW-0812">Transmembrane</keyword>
<dbReference type="PRINTS" id="PR00219">
    <property type="entry name" value="SYNAPTOBREVN"/>
</dbReference>
<evidence type="ECO:0000256" key="1">
    <source>
        <dbReference type="PROSITE-ProRule" id="PRU00290"/>
    </source>
</evidence>
<keyword evidence="2" id="KW-1133">Transmembrane helix</keyword>
<keyword evidence="2" id="KW-0472">Membrane</keyword>
<feature type="domain" description="V-SNARE coiled-coil homology" evidence="3">
    <location>
        <begin position="166"/>
        <end position="233"/>
    </location>
</feature>
<name>A0AB34J2Q8_PRYPA</name>
<dbReference type="Proteomes" id="UP001515480">
    <property type="component" value="Unassembled WGS sequence"/>
</dbReference>
<dbReference type="CDD" id="cd15843">
    <property type="entry name" value="R-SNARE"/>
    <property type="match status" value="1"/>
</dbReference>
<gene>
    <name evidence="4" type="ORF">AB1Y20_004952</name>
</gene>
<keyword evidence="5" id="KW-1185">Reference proteome</keyword>
<dbReference type="InterPro" id="IPR042855">
    <property type="entry name" value="V_SNARE_CC"/>
</dbReference>
<accession>A0AB34J2Q8</accession>
<evidence type="ECO:0000259" key="3">
    <source>
        <dbReference type="PROSITE" id="PS50892"/>
    </source>
</evidence>
<dbReference type="GO" id="GO:0016192">
    <property type="term" value="P:vesicle-mediated transport"/>
    <property type="evidence" value="ECO:0007669"/>
    <property type="project" value="InterPro"/>
</dbReference>
<keyword evidence="1" id="KW-0175">Coiled coil</keyword>
<dbReference type="PANTHER" id="PTHR45701">
    <property type="entry name" value="SYNAPTOBREVIN FAMILY MEMBER"/>
    <property type="match status" value="1"/>
</dbReference>